<protein>
    <submittedName>
        <fullName evidence="1">Uncharacterized protein</fullName>
    </submittedName>
</protein>
<name>A0A6A5WIE1_9PLEO</name>
<organism evidence="1 2">
    <name type="scientific">Amniculicola lignicola CBS 123094</name>
    <dbReference type="NCBI Taxonomy" id="1392246"/>
    <lineage>
        <taxon>Eukaryota</taxon>
        <taxon>Fungi</taxon>
        <taxon>Dikarya</taxon>
        <taxon>Ascomycota</taxon>
        <taxon>Pezizomycotina</taxon>
        <taxon>Dothideomycetes</taxon>
        <taxon>Pleosporomycetidae</taxon>
        <taxon>Pleosporales</taxon>
        <taxon>Amniculicolaceae</taxon>
        <taxon>Amniculicola</taxon>
    </lineage>
</organism>
<evidence type="ECO:0000313" key="2">
    <source>
        <dbReference type="Proteomes" id="UP000799779"/>
    </source>
</evidence>
<keyword evidence="2" id="KW-1185">Reference proteome</keyword>
<gene>
    <name evidence="1" type="ORF">P154DRAFT_521665</name>
</gene>
<dbReference type="OrthoDB" id="5326588at2759"/>
<dbReference type="EMBL" id="ML977582">
    <property type="protein sequence ID" value="KAF2001623.1"/>
    <property type="molecule type" value="Genomic_DNA"/>
</dbReference>
<evidence type="ECO:0000313" key="1">
    <source>
        <dbReference type="EMBL" id="KAF2001623.1"/>
    </source>
</evidence>
<reference evidence="1" key="1">
    <citation type="journal article" date="2020" name="Stud. Mycol.">
        <title>101 Dothideomycetes genomes: a test case for predicting lifestyles and emergence of pathogens.</title>
        <authorList>
            <person name="Haridas S."/>
            <person name="Albert R."/>
            <person name="Binder M."/>
            <person name="Bloem J."/>
            <person name="Labutti K."/>
            <person name="Salamov A."/>
            <person name="Andreopoulos B."/>
            <person name="Baker S."/>
            <person name="Barry K."/>
            <person name="Bills G."/>
            <person name="Bluhm B."/>
            <person name="Cannon C."/>
            <person name="Castanera R."/>
            <person name="Culley D."/>
            <person name="Daum C."/>
            <person name="Ezra D."/>
            <person name="Gonzalez J."/>
            <person name="Henrissat B."/>
            <person name="Kuo A."/>
            <person name="Liang C."/>
            <person name="Lipzen A."/>
            <person name="Lutzoni F."/>
            <person name="Magnuson J."/>
            <person name="Mondo S."/>
            <person name="Nolan M."/>
            <person name="Ohm R."/>
            <person name="Pangilinan J."/>
            <person name="Park H.-J."/>
            <person name="Ramirez L."/>
            <person name="Alfaro M."/>
            <person name="Sun H."/>
            <person name="Tritt A."/>
            <person name="Yoshinaga Y."/>
            <person name="Zwiers L.-H."/>
            <person name="Turgeon B."/>
            <person name="Goodwin S."/>
            <person name="Spatafora J."/>
            <person name="Crous P."/>
            <person name="Grigoriev I."/>
        </authorList>
    </citation>
    <scope>NUCLEOTIDE SEQUENCE</scope>
    <source>
        <strain evidence="1">CBS 123094</strain>
    </source>
</reference>
<proteinExistence type="predicted"/>
<dbReference type="AlphaFoldDB" id="A0A6A5WIE1"/>
<accession>A0A6A5WIE1</accession>
<sequence>MWSAPHFYLLMLSVDKWEMCSFNDECGRAWVFRFIPKDKSYSEWSAQQWLILRLQPYKDIFGDQVFIARNLIMVMGTDVKDVRRLGEEVTWAVQTKSWRLEMGFWRSFVNVGSAFLEELDERWLG</sequence>
<dbReference type="Proteomes" id="UP000799779">
    <property type="component" value="Unassembled WGS sequence"/>
</dbReference>